<dbReference type="InterPro" id="IPR012341">
    <property type="entry name" value="6hp_glycosidase-like_sf"/>
</dbReference>
<sequence>GIGSPHTPAPYIWPLGLAMQGLTASDPAERTELLAVLERTDAGTFLMHEGFHADDPAQFTRSWFAWANALFSELVLVECGLLAPGGVRLSAW</sequence>
<dbReference type="SUPFAM" id="SSF48208">
    <property type="entry name" value="Six-hairpin glycosidases"/>
    <property type="match status" value="1"/>
</dbReference>
<reference evidence="1 2" key="1">
    <citation type="submission" date="2015-09" db="EMBL/GenBank/DDBJ databases">
        <title>Draft genome sequence of Kouleothrix aurantiaca JCM 19913.</title>
        <authorList>
            <person name="Hemp J."/>
        </authorList>
    </citation>
    <scope>NUCLEOTIDE SEQUENCE [LARGE SCALE GENOMIC DNA]</scope>
    <source>
        <strain evidence="1 2">COM-B</strain>
    </source>
</reference>
<dbReference type="Proteomes" id="UP000050509">
    <property type="component" value="Unassembled WGS sequence"/>
</dbReference>
<gene>
    <name evidence="1" type="ORF">SE17_34000</name>
</gene>
<dbReference type="InterPro" id="IPR008928">
    <property type="entry name" value="6-hairpin_glycosidase_sf"/>
</dbReference>
<keyword evidence="2" id="KW-1185">Reference proteome</keyword>
<evidence type="ECO:0008006" key="3">
    <source>
        <dbReference type="Google" id="ProtNLM"/>
    </source>
</evidence>
<dbReference type="Pfam" id="PF06824">
    <property type="entry name" value="Glyco_hydro_125"/>
    <property type="match status" value="1"/>
</dbReference>
<accession>A0A0P9EY93</accession>
<evidence type="ECO:0000313" key="2">
    <source>
        <dbReference type="Proteomes" id="UP000050509"/>
    </source>
</evidence>
<dbReference type="AlphaFoldDB" id="A0A0P9EY93"/>
<dbReference type="Gene3D" id="1.50.10.10">
    <property type="match status" value="1"/>
</dbReference>
<dbReference type="GO" id="GO:0005975">
    <property type="term" value="P:carbohydrate metabolic process"/>
    <property type="evidence" value="ECO:0007669"/>
    <property type="project" value="InterPro"/>
</dbReference>
<dbReference type="PANTHER" id="PTHR31047:SF0">
    <property type="entry name" value="MEIOTICALLY UP-REGULATED GENE 157 PROTEIN"/>
    <property type="match status" value="1"/>
</dbReference>
<dbReference type="PATRIC" id="fig|186479.3.peg.4056"/>
<dbReference type="PANTHER" id="PTHR31047">
    <property type="entry name" value="MEIOTICALLY UP-REGULATED GENE 157 PROTEIN"/>
    <property type="match status" value="1"/>
</dbReference>
<dbReference type="EMBL" id="LJCR01002129">
    <property type="protein sequence ID" value="KPV49193.1"/>
    <property type="molecule type" value="Genomic_DNA"/>
</dbReference>
<proteinExistence type="predicted"/>
<feature type="non-terminal residue" evidence="1">
    <location>
        <position position="1"/>
    </location>
</feature>
<dbReference type="InterPro" id="IPR008313">
    <property type="entry name" value="GH125"/>
</dbReference>
<comment type="caution">
    <text evidence="1">The sequence shown here is derived from an EMBL/GenBank/DDBJ whole genome shotgun (WGS) entry which is preliminary data.</text>
</comment>
<evidence type="ECO:0000313" key="1">
    <source>
        <dbReference type="EMBL" id="KPV49193.1"/>
    </source>
</evidence>
<name>A0A0P9EY93_9CHLR</name>
<protein>
    <recommendedName>
        <fullName evidence="3">Metal-independent alpha-mannosidase</fullName>
    </recommendedName>
</protein>
<organism evidence="1 2">
    <name type="scientific">Kouleothrix aurantiaca</name>
    <dbReference type="NCBI Taxonomy" id="186479"/>
    <lineage>
        <taxon>Bacteria</taxon>
        <taxon>Bacillati</taxon>
        <taxon>Chloroflexota</taxon>
        <taxon>Chloroflexia</taxon>
        <taxon>Chloroflexales</taxon>
        <taxon>Roseiflexineae</taxon>
        <taxon>Roseiflexaceae</taxon>
        <taxon>Kouleothrix</taxon>
    </lineage>
</organism>